<comment type="pathway">
    <text evidence="2">Lipid metabolism; phospholipid metabolism.</text>
</comment>
<evidence type="ECO:0000256" key="9">
    <source>
        <dbReference type="ARBA" id="ARBA00023136"/>
    </source>
</evidence>
<dbReference type="Proteomes" id="UP001164965">
    <property type="component" value="Chromosome"/>
</dbReference>
<dbReference type="Gene3D" id="1.20.120.1760">
    <property type="match status" value="1"/>
</dbReference>
<proteinExistence type="inferred from homology"/>
<evidence type="ECO:0000256" key="5">
    <source>
        <dbReference type="ARBA" id="ARBA00022679"/>
    </source>
</evidence>
<keyword evidence="7 13" id="KW-1133">Transmembrane helix</keyword>
<gene>
    <name evidence="14" type="ORF">RHODO2019_08410</name>
</gene>
<dbReference type="InterPro" id="IPR043130">
    <property type="entry name" value="CDP-OH_PTrfase_TM_dom"/>
</dbReference>
<feature type="transmembrane region" description="Helical" evidence="13">
    <location>
        <begin position="45"/>
        <end position="65"/>
    </location>
</feature>
<evidence type="ECO:0000256" key="11">
    <source>
        <dbReference type="ARBA" id="ARBA00023264"/>
    </source>
</evidence>
<keyword evidence="11" id="KW-1208">Phospholipid metabolism</keyword>
<dbReference type="EMBL" id="CP110615">
    <property type="protein sequence ID" value="UZJ26404.1"/>
    <property type="molecule type" value="Genomic_DNA"/>
</dbReference>
<evidence type="ECO:0000256" key="8">
    <source>
        <dbReference type="ARBA" id="ARBA00023098"/>
    </source>
</evidence>
<organism evidence="14 15">
    <name type="scientific">Rhodococcus antarcticus</name>
    <dbReference type="NCBI Taxonomy" id="2987751"/>
    <lineage>
        <taxon>Bacteria</taxon>
        <taxon>Bacillati</taxon>
        <taxon>Actinomycetota</taxon>
        <taxon>Actinomycetes</taxon>
        <taxon>Mycobacteriales</taxon>
        <taxon>Nocardiaceae</taxon>
        <taxon>Rhodococcus</taxon>
    </lineage>
</organism>
<dbReference type="InterPro" id="IPR004570">
    <property type="entry name" value="Phosphatidylglycerol_P_synth"/>
</dbReference>
<reference evidence="14" key="1">
    <citation type="submission" date="2022-10" db="EMBL/GenBank/DDBJ databases">
        <title>Rhodococcus sp.75.</title>
        <authorList>
            <person name="Sun M."/>
        </authorList>
    </citation>
    <scope>NUCLEOTIDE SEQUENCE</scope>
    <source>
        <strain evidence="14">75</strain>
    </source>
</reference>
<dbReference type="InterPro" id="IPR000462">
    <property type="entry name" value="CDP-OH_P_trans"/>
</dbReference>
<evidence type="ECO:0000256" key="10">
    <source>
        <dbReference type="ARBA" id="ARBA00023209"/>
    </source>
</evidence>
<dbReference type="PANTHER" id="PTHR14269">
    <property type="entry name" value="CDP-DIACYLGLYCEROL--GLYCEROL-3-PHOSPHATE 3-PHOSPHATIDYLTRANSFERASE-RELATED"/>
    <property type="match status" value="1"/>
</dbReference>
<protein>
    <submittedName>
        <fullName evidence="14">CDP-alcohol phosphatidyltransferase family protein</fullName>
    </submittedName>
</protein>
<feature type="transmembrane region" description="Helical" evidence="13">
    <location>
        <begin position="178"/>
        <end position="199"/>
    </location>
</feature>
<dbReference type="InterPro" id="IPR050324">
    <property type="entry name" value="CDP-alcohol_PTase-I"/>
</dbReference>
<evidence type="ECO:0000256" key="6">
    <source>
        <dbReference type="ARBA" id="ARBA00022692"/>
    </source>
</evidence>
<accession>A0ABY6P4H9</accession>
<feature type="transmembrane region" description="Helical" evidence="13">
    <location>
        <begin position="146"/>
        <end position="166"/>
    </location>
</feature>
<keyword evidence="15" id="KW-1185">Reference proteome</keyword>
<keyword evidence="10" id="KW-0594">Phospholipid biosynthesis</keyword>
<evidence type="ECO:0000256" key="12">
    <source>
        <dbReference type="RuleBase" id="RU003750"/>
    </source>
</evidence>
<dbReference type="Pfam" id="PF01066">
    <property type="entry name" value="CDP-OH_P_transf"/>
    <property type="match status" value="1"/>
</dbReference>
<comment type="subcellular location">
    <subcellularLocation>
        <location evidence="1">Membrane</location>
        <topology evidence="1">Multi-pass membrane protein</topology>
    </subcellularLocation>
</comment>
<evidence type="ECO:0000256" key="7">
    <source>
        <dbReference type="ARBA" id="ARBA00022989"/>
    </source>
</evidence>
<evidence type="ECO:0000256" key="2">
    <source>
        <dbReference type="ARBA" id="ARBA00005074"/>
    </source>
</evidence>
<evidence type="ECO:0000256" key="4">
    <source>
        <dbReference type="ARBA" id="ARBA00022516"/>
    </source>
</evidence>
<dbReference type="PROSITE" id="PS00379">
    <property type="entry name" value="CDP_ALCOHOL_P_TRANSF"/>
    <property type="match status" value="1"/>
</dbReference>
<comment type="similarity">
    <text evidence="3 12">Belongs to the CDP-alcohol phosphatidyltransferase class-I family.</text>
</comment>
<keyword evidence="8" id="KW-0443">Lipid metabolism</keyword>
<evidence type="ECO:0000313" key="15">
    <source>
        <dbReference type="Proteomes" id="UP001164965"/>
    </source>
</evidence>
<evidence type="ECO:0000256" key="13">
    <source>
        <dbReference type="SAM" id="Phobius"/>
    </source>
</evidence>
<evidence type="ECO:0000313" key="14">
    <source>
        <dbReference type="EMBL" id="UZJ26404.1"/>
    </source>
</evidence>
<dbReference type="PANTHER" id="PTHR14269:SF62">
    <property type="entry name" value="CDP-DIACYLGLYCEROL--GLYCEROL-3-PHOSPHATE 3-PHOSPHATIDYLTRANSFERASE 1, CHLOROPLASTIC"/>
    <property type="match status" value="1"/>
</dbReference>
<sequence length="217" mass="23199">MAVDDAARDATELASDAPSTGTVVSDRVLTVPNALSVLRLLGVPLFLYLLLGPQADGWAIVLLVVSGATDWLDGKLARLLDQSSRLGAFLDPAADRLYVLATLVAFGVRDVVPWWVVGVLVGRDLVLAVALRSVRSRGVTVLPVHYLGKAATFCLLYAFPLLLAAQSSSTFATIARPWAYAFTVWGGGMYLWAGVLYLLQVRAVHARLPVLTRSAAP</sequence>
<dbReference type="InterPro" id="IPR048254">
    <property type="entry name" value="CDP_ALCOHOL_P_TRANSF_CS"/>
</dbReference>
<keyword evidence="9 13" id="KW-0472">Membrane</keyword>
<evidence type="ECO:0000256" key="3">
    <source>
        <dbReference type="ARBA" id="ARBA00010441"/>
    </source>
</evidence>
<dbReference type="PIRSF" id="PIRSF000847">
    <property type="entry name" value="Phos_ph_gly_syn"/>
    <property type="match status" value="1"/>
</dbReference>
<name>A0ABY6P4H9_9NOCA</name>
<evidence type="ECO:0000256" key="1">
    <source>
        <dbReference type="ARBA" id="ARBA00004141"/>
    </source>
</evidence>
<keyword evidence="4" id="KW-0444">Lipid biosynthesis</keyword>
<keyword evidence="5 12" id="KW-0808">Transferase</keyword>
<keyword evidence="6 13" id="KW-0812">Transmembrane</keyword>